<evidence type="ECO:0000313" key="4">
    <source>
        <dbReference type="Proteomes" id="UP000027284"/>
    </source>
</evidence>
<feature type="chain" id="PRO_5001616631" description="Transglutaminase-like domain-containing protein" evidence="1">
    <location>
        <begin position="18"/>
        <end position="255"/>
    </location>
</feature>
<dbReference type="OrthoDB" id="9787782at2"/>
<dbReference type="Pfam" id="PF01841">
    <property type="entry name" value="Transglut_core"/>
    <property type="match status" value="1"/>
</dbReference>
<dbReference type="Proteomes" id="UP000027284">
    <property type="component" value="Unassembled WGS sequence"/>
</dbReference>
<dbReference type="SUPFAM" id="SSF54001">
    <property type="entry name" value="Cysteine proteinases"/>
    <property type="match status" value="1"/>
</dbReference>
<comment type="caution">
    <text evidence="3">The sequence shown here is derived from an EMBL/GenBank/DDBJ whole genome shotgun (WGS) entry which is preliminary data.</text>
</comment>
<accession>A0A062XMY5</accession>
<sequence>MIFFAVLFAFITGSAFADQLQLEMPVGLAARVIAGPTWDGAVTLEPKDALSVRVTVEARLRGGSWQTASPSQGDKPFPEATSVERLLPLPRELAGFEKASPWEKLVGTVLWVSRHVRLVEDDRGLQDAASVLARRVGRCSGRANLAVALLRQMGVPARVVHGLLLRPDGAVWHRWGEACLPNAGWRPFDPGVAVGAVGVRYLPIVGADESVPLAGLKVVSVAEWEFAHLPRVQGLRVALPRWVPPFLAAWGKEGL</sequence>
<dbReference type="AlphaFoldDB" id="A0A062XMY5"/>
<keyword evidence="1" id="KW-0732">Signal</keyword>
<evidence type="ECO:0000313" key="3">
    <source>
        <dbReference type="EMBL" id="KDA53897.1"/>
    </source>
</evidence>
<dbReference type="PANTHER" id="PTHR33490">
    <property type="entry name" value="BLR5614 PROTEIN-RELATED"/>
    <property type="match status" value="1"/>
</dbReference>
<evidence type="ECO:0000256" key="1">
    <source>
        <dbReference type="SAM" id="SignalP"/>
    </source>
</evidence>
<dbReference type="Gene3D" id="3.10.620.30">
    <property type="match status" value="1"/>
</dbReference>
<feature type="signal peptide" evidence="1">
    <location>
        <begin position="1"/>
        <end position="17"/>
    </location>
</feature>
<evidence type="ECO:0000259" key="2">
    <source>
        <dbReference type="SMART" id="SM00460"/>
    </source>
</evidence>
<gene>
    <name evidence="3" type="ORF">EG19_02675</name>
</gene>
<reference evidence="3 4" key="1">
    <citation type="submission" date="2014-04" db="EMBL/GenBank/DDBJ databases">
        <title>The Genome Sequence of Thermoanaerobaculum aquaticum MP-01, The First Cultivated Group 23 Acidobacterium.</title>
        <authorList>
            <person name="Stamps B.W."/>
            <person name="Losey N.A."/>
            <person name="Lawson P.A."/>
            <person name="Stevenson B.S."/>
        </authorList>
    </citation>
    <scope>NUCLEOTIDE SEQUENCE [LARGE SCALE GENOMIC DNA]</scope>
    <source>
        <strain evidence="3 4">MP-01</strain>
    </source>
</reference>
<keyword evidence="4" id="KW-1185">Reference proteome</keyword>
<proteinExistence type="predicted"/>
<feature type="domain" description="Transglutaminase-like" evidence="2">
    <location>
        <begin position="131"/>
        <end position="192"/>
    </location>
</feature>
<name>A0A062XMY5_9BACT</name>
<dbReference type="EMBL" id="JMFG01000016">
    <property type="protein sequence ID" value="KDA53897.1"/>
    <property type="molecule type" value="Genomic_DNA"/>
</dbReference>
<protein>
    <recommendedName>
        <fullName evidence="2">Transglutaminase-like domain-containing protein</fullName>
    </recommendedName>
</protein>
<organism evidence="3 4">
    <name type="scientific">Thermoanaerobaculum aquaticum</name>
    <dbReference type="NCBI Taxonomy" id="1312852"/>
    <lineage>
        <taxon>Bacteria</taxon>
        <taxon>Pseudomonadati</taxon>
        <taxon>Acidobacteriota</taxon>
        <taxon>Thermoanaerobaculia</taxon>
        <taxon>Thermoanaerobaculales</taxon>
        <taxon>Thermoanaerobaculaceae</taxon>
        <taxon>Thermoanaerobaculum</taxon>
    </lineage>
</organism>
<dbReference type="PANTHER" id="PTHR33490:SF3">
    <property type="entry name" value="CONSERVED INTEGRAL MEMBRANE PROTEIN"/>
    <property type="match status" value="1"/>
</dbReference>
<dbReference type="InterPro" id="IPR002931">
    <property type="entry name" value="Transglutaminase-like"/>
</dbReference>
<dbReference type="InterPro" id="IPR038765">
    <property type="entry name" value="Papain-like_cys_pep_sf"/>
</dbReference>
<dbReference type="SMART" id="SM00460">
    <property type="entry name" value="TGc"/>
    <property type="match status" value="1"/>
</dbReference>
<dbReference type="STRING" id="1312852.EG19_02675"/>
<dbReference type="RefSeq" id="WP_053335022.1">
    <property type="nucleotide sequence ID" value="NZ_JMFG01000016.1"/>
</dbReference>